<dbReference type="Gene3D" id="3.30.70.100">
    <property type="match status" value="1"/>
</dbReference>
<dbReference type="AlphaFoldDB" id="A0A0H0XY68"/>
<dbReference type="SMART" id="SM01034">
    <property type="entry name" value="BLUF"/>
    <property type="match status" value="1"/>
</dbReference>
<dbReference type="SUPFAM" id="SSF54975">
    <property type="entry name" value="Acylphosphatase/BLUF domain-like"/>
    <property type="match status" value="1"/>
</dbReference>
<dbReference type="InterPro" id="IPR036046">
    <property type="entry name" value="Acylphosphatase-like_dom_sf"/>
</dbReference>
<keyword evidence="3" id="KW-1185">Reference proteome</keyword>
<dbReference type="EMBL" id="LBHU01000001">
    <property type="protein sequence ID" value="KLI65270.1"/>
    <property type="molecule type" value="Genomic_DNA"/>
</dbReference>
<evidence type="ECO:0000313" key="2">
    <source>
        <dbReference type="EMBL" id="KLI65270.1"/>
    </source>
</evidence>
<comment type="caution">
    <text evidence="2">The sequence shown here is derived from an EMBL/GenBank/DDBJ whole genome shotgun (WGS) entry which is preliminary data.</text>
</comment>
<evidence type="ECO:0000313" key="3">
    <source>
        <dbReference type="Proteomes" id="UP000053455"/>
    </source>
</evidence>
<dbReference type="GO" id="GO:0071949">
    <property type="term" value="F:FAD binding"/>
    <property type="evidence" value="ECO:0007669"/>
    <property type="project" value="InterPro"/>
</dbReference>
<gene>
    <name evidence="2" type="ORF">AAV99_05370</name>
</gene>
<reference evidence="2 3" key="1">
    <citation type="submission" date="2015-04" db="EMBL/GenBank/DDBJ databases">
        <title>The draft genome sequence of Erythrobacter marinus HWDM-33.</title>
        <authorList>
            <person name="Zhuang L."/>
            <person name="Liu Y."/>
            <person name="Shao Z."/>
        </authorList>
    </citation>
    <scope>NUCLEOTIDE SEQUENCE [LARGE SCALE GENOMIC DNA]</scope>
    <source>
        <strain evidence="2 3">HWDM-33</strain>
    </source>
</reference>
<dbReference type="Pfam" id="PF04940">
    <property type="entry name" value="BLUF"/>
    <property type="match status" value="1"/>
</dbReference>
<accession>A0A0H0XY68</accession>
<dbReference type="InterPro" id="IPR007024">
    <property type="entry name" value="BLUF_domain"/>
</dbReference>
<dbReference type="Proteomes" id="UP000053455">
    <property type="component" value="Unassembled WGS sequence"/>
</dbReference>
<proteinExistence type="predicted"/>
<name>A0A0H0XY68_9SPHN</name>
<dbReference type="PATRIC" id="fig|874156.12.peg.1113"/>
<dbReference type="STRING" id="874156.GCA_001021555_00202"/>
<dbReference type="GO" id="GO:0009882">
    <property type="term" value="F:blue light photoreceptor activity"/>
    <property type="evidence" value="ECO:0007669"/>
    <property type="project" value="InterPro"/>
</dbReference>
<dbReference type="PROSITE" id="PS50925">
    <property type="entry name" value="BLUF"/>
    <property type="match status" value="1"/>
</dbReference>
<sequence>MLAGILLQARRNNKRDEITGALICRQDMYLQLVEGPAAAIDDLYLNITADDRHCEGTLAYSATVDHRLFPDWEMLDDSMPGVTFSCEGITGSEIGDASPEALLAVFEQIAAKARN</sequence>
<evidence type="ECO:0000259" key="1">
    <source>
        <dbReference type="PROSITE" id="PS50925"/>
    </source>
</evidence>
<organism evidence="2 3">
    <name type="scientific">Aurantiacibacter marinus</name>
    <dbReference type="NCBI Taxonomy" id="874156"/>
    <lineage>
        <taxon>Bacteria</taxon>
        <taxon>Pseudomonadati</taxon>
        <taxon>Pseudomonadota</taxon>
        <taxon>Alphaproteobacteria</taxon>
        <taxon>Sphingomonadales</taxon>
        <taxon>Erythrobacteraceae</taxon>
        <taxon>Aurantiacibacter</taxon>
    </lineage>
</organism>
<feature type="domain" description="BLUF" evidence="1">
    <location>
        <begin position="1"/>
        <end position="75"/>
    </location>
</feature>
<protein>
    <recommendedName>
        <fullName evidence="1">BLUF domain-containing protein</fullName>
    </recommendedName>
</protein>